<name>A0ABV6JRY2_9PROT</name>
<protein>
    <recommendedName>
        <fullName evidence="4">AlgX/AlgJ SGNH hydrolase-like domain-containing protein</fullName>
    </recommendedName>
</protein>
<evidence type="ECO:0000313" key="3">
    <source>
        <dbReference type="Proteomes" id="UP001589865"/>
    </source>
</evidence>
<dbReference type="EMBL" id="JBHLUN010000005">
    <property type="protein sequence ID" value="MFC0408100.1"/>
    <property type="molecule type" value="Genomic_DNA"/>
</dbReference>
<comment type="caution">
    <text evidence="2">The sequence shown here is derived from an EMBL/GenBank/DDBJ whole genome shotgun (WGS) entry which is preliminary data.</text>
</comment>
<feature type="signal peptide" evidence="1">
    <location>
        <begin position="1"/>
        <end position="26"/>
    </location>
</feature>
<organism evidence="2 3">
    <name type="scientific">Roseomonas elaeocarpi</name>
    <dbReference type="NCBI Taxonomy" id="907779"/>
    <lineage>
        <taxon>Bacteria</taxon>
        <taxon>Pseudomonadati</taxon>
        <taxon>Pseudomonadota</taxon>
        <taxon>Alphaproteobacteria</taxon>
        <taxon>Acetobacterales</taxon>
        <taxon>Roseomonadaceae</taxon>
        <taxon>Roseomonas</taxon>
    </lineage>
</organism>
<keyword evidence="3" id="KW-1185">Reference proteome</keyword>
<evidence type="ECO:0000256" key="1">
    <source>
        <dbReference type="SAM" id="SignalP"/>
    </source>
</evidence>
<reference evidence="2 3" key="1">
    <citation type="submission" date="2024-09" db="EMBL/GenBank/DDBJ databases">
        <authorList>
            <person name="Sun Q."/>
            <person name="Mori K."/>
        </authorList>
    </citation>
    <scope>NUCLEOTIDE SEQUENCE [LARGE SCALE GENOMIC DNA]</scope>
    <source>
        <strain evidence="2 3">TBRC 5777</strain>
    </source>
</reference>
<proteinExistence type="predicted"/>
<sequence>MHRRGNGLDCLLITCFLAALCLPALAAALGWQPSGALSENRVLAAPPPWPTTRAEAEALPAQLTALANDRFGLRNLLLRWNGRLRYGLFGEFTSDQLTAGQGGRFFLNSHVPGHAFSLIDESCGVGMTDAALHQAADGLATLLRDMRTVAPRVLYLGIPTSPVLDRDALPGWLRARCAGWMPVAQAVAATLNERAPDLAKMVMVPQDALFAMQREGENPYPAKDFHWEGQAGQRVAALAAERLGLPLLQPLPTTVIPRDSDLTQFMPGLTPKHAALVPLHAGGGLRVCYNAPCLPALLPVATAINELTLTERLSGEGPRLLLISDSFGARVSDFVGAYAGQVLHLNLAFERMTPSQRTTLRQVVLHDFHPDAVLLVQHDGGMRAAIDWARNLFGP</sequence>
<feature type="chain" id="PRO_5047184348" description="AlgX/AlgJ SGNH hydrolase-like domain-containing protein" evidence="1">
    <location>
        <begin position="27"/>
        <end position="395"/>
    </location>
</feature>
<accession>A0ABV6JRY2</accession>
<gene>
    <name evidence="2" type="ORF">ACFFGY_07550</name>
</gene>
<dbReference type="RefSeq" id="WP_377043841.1">
    <property type="nucleotide sequence ID" value="NZ_JBHLUN010000005.1"/>
</dbReference>
<keyword evidence="1" id="KW-0732">Signal</keyword>
<evidence type="ECO:0000313" key="2">
    <source>
        <dbReference type="EMBL" id="MFC0408100.1"/>
    </source>
</evidence>
<evidence type="ECO:0008006" key="4">
    <source>
        <dbReference type="Google" id="ProtNLM"/>
    </source>
</evidence>
<dbReference type="Proteomes" id="UP001589865">
    <property type="component" value="Unassembled WGS sequence"/>
</dbReference>